<feature type="domain" description="Alpha-D-phosphohexomutase alpha/beta/alpha" evidence="8">
    <location>
        <begin position="5"/>
        <end position="135"/>
    </location>
</feature>
<keyword evidence="3" id="KW-0597">Phosphoprotein</keyword>
<evidence type="ECO:0000256" key="5">
    <source>
        <dbReference type="ARBA" id="ARBA00022842"/>
    </source>
</evidence>
<dbReference type="KEGG" id="mym:A176_000386"/>
<dbReference type="Pfam" id="PF00408">
    <property type="entry name" value="PGM_PMM_IV"/>
    <property type="match status" value="1"/>
</dbReference>
<evidence type="ECO:0000259" key="7">
    <source>
        <dbReference type="Pfam" id="PF00408"/>
    </source>
</evidence>
<name>A0A0H4WL76_9BACT</name>
<keyword evidence="6" id="KW-0413">Isomerase</keyword>
<dbReference type="GO" id="GO:0016868">
    <property type="term" value="F:intramolecular phosphotransferase activity"/>
    <property type="evidence" value="ECO:0007669"/>
    <property type="project" value="InterPro"/>
</dbReference>
<dbReference type="InterPro" id="IPR016055">
    <property type="entry name" value="A-D-PHexomutase_a/b/a-I/II/III"/>
</dbReference>
<dbReference type="Pfam" id="PF02880">
    <property type="entry name" value="PGM_PMM_III"/>
    <property type="match status" value="1"/>
</dbReference>
<dbReference type="PANTHER" id="PTHR43771:SF2">
    <property type="entry name" value="PHOSPHOMANNOMUTASE_PHOSPHOGLUCOMUTASE"/>
    <property type="match status" value="1"/>
</dbReference>
<evidence type="ECO:0000256" key="1">
    <source>
        <dbReference type="ARBA" id="ARBA00001946"/>
    </source>
</evidence>
<sequence length="456" mass="50253">MNAHIFREYDIRGLVDKDLTTEVVELLGKGLGTIIRRQGGRSIAVGRDCRESSTRFRDSLCAGLTSTGLNVFDVGVVPTPLTYFAANTLPVDGLAMITGSHNPPEYNGFKIGAGKTTFHSHEIQALRKLIEAQDFEVGPKPGTVTPYDIITPYNHFVRQTVKVGRKGMRIVIDAGNGTGGAIAVPLFESMGFDVVPLFCEMDATFPNHHPDPTVVENLQDLIAAVKREKAEVGIAYDGDSDRIGVIDDQGNILWGDQLMVLFSRYVLKESPGAAIVGEVKCSYTLYDDIAKRGGKPVMWKAGHSLIKSKMKETQAELAGEMSGHIFFKNRYFGFDDAIYSTARLLEILTHEKATMSELLSDVPKTYASPELRFDTKEEKKFEMVKRATETLRDAGHDIIDVDGVRVTFPDGWGLIRASNTQPILVLRFEANTPERLKEIQALIEGTVEKVKVEVGG</sequence>
<evidence type="ECO:0000259" key="8">
    <source>
        <dbReference type="Pfam" id="PF02878"/>
    </source>
</evidence>
<gene>
    <name evidence="11" type="ORF">A176_000386</name>
</gene>
<dbReference type="AlphaFoldDB" id="A0A0H4WL76"/>
<feature type="domain" description="Alpha-D-phosphohexomutase C-terminal" evidence="7">
    <location>
        <begin position="370"/>
        <end position="442"/>
    </location>
</feature>
<organism evidence="11 12">
    <name type="scientific">Pseudomyxococcus hansupus</name>
    <dbReference type="NCBI Taxonomy" id="1297742"/>
    <lineage>
        <taxon>Bacteria</taxon>
        <taxon>Pseudomonadati</taxon>
        <taxon>Myxococcota</taxon>
        <taxon>Myxococcia</taxon>
        <taxon>Myxococcales</taxon>
        <taxon>Cystobacterineae</taxon>
        <taxon>Myxococcaceae</taxon>
        <taxon>Pseudomyxococcus</taxon>
    </lineage>
</organism>
<dbReference type="InterPro" id="IPR005843">
    <property type="entry name" value="A-D-PHexomutase_C"/>
</dbReference>
<dbReference type="PANTHER" id="PTHR43771">
    <property type="entry name" value="PHOSPHOMANNOMUTASE"/>
    <property type="match status" value="1"/>
</dbReference>
<dbReference type="PATRIC" id="fig|1297742.4.peg.392"/>
<protein>
    <submittedName>
        <fullName evidence="11">Phosphomannomutase</fullName>
    </submittedName>
</protein>
<evidence type="ECO:0000259" key="9">
    <source>
        <dbReference type="Pfam" id="PF02879"/>
    </source>
</evidence>
<dbReference type="InterPro" id="IPR005846">
    <property type="entry name" value="A-D-PHexomutase_a/b/a-III"/>
</dbReference>
<comment type="cofactor">
    <cofactor evidence="1">
        <name>Mg(2+)</name>
        <dbReference type="ChEBI" id="CHEBI:18420"/>
    </cofactor>
</comment>
<dbReference type="PRINTS" id="PR00509">
    <property type="entry name" value="PGMPMM"/>
</dbReference>
<proteinExistence type="inferred from homology"/>
<dbReference type="Pfam" id="PF02879">
    <property type="entry name" value="PGM_PMM_II"/>
    <property type="match status" value="1"/>
</dbReference>
<dbReference type="GO" id="GO:0046872">
    <property type="term" value="F:metal ion binding"/>
    <property type="evidence" value="ECO:0007669"/>
    <property type="project" value="UniProtKB-KW"/>
</dbReference>
<keyword evidence="12" id="KW-1185">Reference proteome</keyword>
<keyword evidence="4" id="KW-0479">Metal-binding</keyword>
<dbReference type="InterPro" id="IPR005845">
    <property type="entry name" value="A-D-PHexomutase_a/b/a-II"/>
</dbReference>
<accession>A0A0H4WL76</accession>
<dbReference type="OrthoDB" id="9806956at2"/>
<evidence type="ECO:0000256" key="2">
    <source>
        <dbReference type="ARBA" id="ARBA00010231"/>
    </source>
</evidence>
<reference evidence="11 12" key="1">
    <citation type="journal article" date="2016" name="PLoS ONE">
        <title>Complete Genome Sequence and Comparative Genomics of a Novel Myxobacterium Myxococcus hansupus.</title>
        <authorList>
            <person name="Sharma G."/>
            <person name="Narwani T."/>
            <person name="Subramanian S."/>
        </authorList>
    </citation>
    <scope>NUCLEOTIDE SEQUENCE [LARGE SCALE GENOMIC DNA]</scope>
    <source>
        <strain evidence="12">mixupus</strain>
    </source>
</reference>
<dbReference type="InterPro" id="IPR005841">
    <property type="entry name" value="Alpha-D-phosphohexomutase_SF"/>
</dbReference>
<dbReference type="Gene3D" id="3.30.310.50">
    <property type="entry name" value="Alpha-D-phosphohexomutase, C-terminal domain"/>
    <property type="match status" value="1"/>
</dbReference>
<dbReference type="eggNOG" id="COG1109">
    <property type="taxonomic scope" value="Bacteria"/>
</dbReference>
<evidence type="ECO:0000256" key="4">
    <source>
        <dbReference type="ARBA" id="ARBA00022723"/>
    </source>
</evidence>
<dbReference type="Pfam" id="PF02878">
    <property type="entry name" value="PGM_PMM_I"/>
    <property type="match status" value="1"/>
</dbReference>
<evidence type="ECO:0000313" key="11">
    <source>
        <dbReference type="EMBL" id="AKQ63474.1"/>
    </source>
</evidence>
<feature type="domain" description="Alpha-D-phosphohexomutase alpha/beta/alpha" evidence="10">
    <location>
        <begin position="254"/>
        <end position="366"/>
    </location>
</feature>
<dbReference type="SUPFAM" id="SSF55957">
    <property type="entry name" value="Phosphoglucomutase, C-terminal domain"/>
    <property type="match status" value="1"/>
</dbReference>
<comment type="similarity">
    <text evidence="2">Belongs to the phosphohexose mutase family.</text>
</comment>
<dbReference type="RefSeq" id="WP_002633162.1">
    <property type="nucleotide sequence ID" value="NZ_CP012109.1"/>
</dbReference>
<dbReference type="EMBL" id="CP012109">
    <property type="protein sequence ID" value="AKQ63474.1"/>
    <property type="molecule type" value="Genomic_DNA"/>
</dbReference>
<dbReference type="CDD" id="cd03089">
    <property type="entry name" value="PMM_PGM"/>
    <property type="match status" value="1"/>
</dbReference>
<dbReference type="SUPFAM" id="SSF53738">
    <property type="entry name" value="Phosphoglucomutase, first 3 domains"/>
    <property type="match status" value="3"/>
</dbReference>
<evidence type="ECO:0000256" key="3">
    <source>
        <dbReference type="ARBA" id="ARBA00022553"/>
    </source>
</evidence>
<dbReference type="InterPro" id="IPR005844">
    <property type="entry name" value="A-D-PHexomutase_a/b/a-I"/>
</dbReference>
<dbReference type="STRING" id="1297742.A176_000386"/>
<dbReference type="InterPro" id="IPR036900">
    <property type="entry name" value="A-D-PHexomutase_C_sf"/>
</dbReference>
<evidence type="ECO:0000313" key="12">
    <source>
        <dbReference type="Proteomes" id="UP000009026"/>
    </source>
</evidence>
<evidence type="ECO:0000259" key="10">
    <source>
        <dbReference type="Pfam" id="PF02880"/>
    </source>
</evidence>
<dbReference type="GO" id="GO:0005975">
    <property type="term" value="P:carbohydrate metabolic process"/>
    <property type="evidence" value="ECO:0007669"/>
    <property type="project" value="InterPro"/>
</dbReference>
<keyword evidence="5" id="KW-0460">Magnesium</keyword>
<feature type="domain" description="Alpha-D-phosphohexomutase alpha/beta/alpha" evidence="9">
    <location>
        <begin position="153"/>
        <end position="250"/>
    </location>
</feature>
<dbReference type="Proteomes" id="UP000009026">
    <property type="component" value="Chromosome"/>
</dbReference>
<evidence type="ECO:0000256" key="6">
    <source>
        <dbReference type="ARBA" id="ARBA00023235"/>
    </source>
</evidence>
<dbReference type="Gene3D" id="3.40.120.10">
    <property type="entry name" value="Alpha-D-Glucose-1,6-Bisphosphate, subunit A, domain 3"/>
    <property type="match status" value="3"/>
</dbReference>